<dbReference type="STRING" id="436017.A4S0P1"/>
<dbReference type="GO" id="GO:0000221">
    <property type="term" value="C:vacuolar proton-transporting V-type ATPase, V1 domain"/>
    <property type="evidence" value="ECO:0007669"/>
    <property type="project" value="EnsemblPlants"/>
</dbReference>
<evidence type="ECO:0000256" key="2">
    <source>
        <dbReference type="ARBA" id="ARBA00022448"/>
    </source>
</evidence>
<sequence length="374" mass="42089">MTTTYWLVSLPLRGSSADAAWATLQRHTGGSNDLSLNYKMRCPDLRVGTLDSLLALSDDLVKVNALAEQVVEKVRRQFGELGDATTSERELRVDGESVERYLTTFEWDEAKNPARRALKETVEKLSERLSRIDEEFKLKCGQLATSKNHLNAIVRKVGSGVNAQDLSDKVNPEDLVQTENLTTLVVQVPKLKTEVWTSSYETLASFVVPRSSKIIHVEDDYELRTVVLFRRVVDAFTTAAREIGCTAKEYSHDPEASRAAKSQRGALEQEVVQRRDSLLEWCQISYGEAFSTMMHVCTVRVFVESILRYGLPPDFQAVLMRPNMKHVSKLRKVLNQEFGKDASSHWDDEIGGDEKSGGGLVEDMYSYVSLTMKV</sequence>
<keyword evidence="7" id="KW-1185">Reference proteome</keyword>
<evidence type="ECO:0000256" key="5">
    <source>
        <dbReference type="RuleBase" id="RU364010"/>
    </source>
</evidence>
<comment type="function">
    <text evidence="5">Subunit of the V1 complex of vacuolar(H+)-ATPase (V-ATPase), a multisubunit enzyme composed of a peripheral complex (V1) that hydrolyzes ATP and a membrane integral complex (V0) that translocates protons. V-ATPase is responsible for acidifying and maintaining the pH of intracellular compartments and in some cell types, is targeted to the plasma membrane, where it is responsible for acidifying the extracellular environment. Subunit C is necessary for the assembly of the catalytic sector of the enzyme and is likely to have a specific function in its catalytic activity.</text>
</comment>
<name>A4S0P1_OSTLU</name>
<keyword evidence="4 5" id="KW-0406">Ion transport</keyword>
<evidence type="ECO:0000313" key="6">
    <source>
        <dbReference type="EMBL" id="ABO97066.1"/>
    </source>
</evidence>
<dbReference type="OrthoDB" id="6605928at2759"/>
<dbReference type="Gene3D" id="1.20.1460.10">
    <property type="entry name" value="subunit c (vma5p) of the yeast v-atpase, domain 2"/>
    <property type="match status" value="1"/>
</dbReference>
<dbReference type="Proteomes" id="UP000001568">
    <property type="component" value="Chromosome 7"/>
</dbReference>
<dbReference type="GO" id="GO:0009826">
    <property type="term" value="P:unidimensional cell growth"/>
    <property type="evidence" value="ECO:0007669"/>
    <property type="project" value="EnsemblPlants"/>
</dbReference>
<evidence type="ECO:0000256" key="3">
    <source>
        <dbReference type="ARBA" id="ARBA00022781"/>
    </source>
</evidence>
<protein>
    <recommendedName>
        <fullName evidence="5">V-type proton ATPase subunit C</fullName>
    </recommendedName>
</protein>
<evidence type="ECO:0000256" key="4">
    <source>
        <dbReference type="ARBA" id="ARBA00023065"/>
    </source>
</evidence>
<dbReference type="Gramene" id="ABO97066">
    <property type="protein sequence ID" value="ABO97066"/>
    <property type="gene ID" value="OSTLU_87859"/>
</dbReference>
<dbReference type="KEGG" id="olu:OSTLU_87859"/>
<dbReference type="Gene3D" id="3.30.70.1180">
    <property type="entry name" value="Vacuolar atp synthase subunit c, domain 1"/>
    <property type="match status" value="1"/>
</dbReference>
<dbReference type="InterPro" id="IPR004907">
    <property type="entry name" value="ATPase_V1-cplx_csu"/>
</dbReference>
<evidence type="ECO:0000313" key="7">
    <source>
        <dbReference type="Proteomes" id="UP000001568"/>
    </source>
</evidence>
<dbReference type="Pfam" id="PF03223">
    <property type="entry name" value="V-ATPase_C"/>
    <property type="match status" value="1"/>
</dbReference>
<dbReference type="RefSeq" id="XP_001418773.1">
    <property type="nucleotide sequence ID" value="XM_001418736.1"/>
</dbReference>
<dbReference type="EMBL" id="CP000587">
    <property type="protein sequence ID" value="ABO97066.1"/>
    <property type="molecule type" value="Genomic_DNA"/>
</dbReference>
<accession>A4S0P1</accession>
<dbReference type="SUPFAM" id="SSF118203">
    <property type="entry name" value="Vacuolar ATP synthase subunit C"/>
    <property type="match status" value="1"/>
</dbReference>
<keyword evidence="2 5" id="KW-0813">Transport</keyword>
<reference evidence="6 7" key="1">
    <citation type="journal article" date="2007" name="Proc. Natl. Acad. Sci. U.S.A.">
        <title>The tiny eukaryote Ostreococcus provides genomic insights into the paradox of plankton speciation.</title>
        <authorList>
            <person name="Palenik B."/>
            <person name="Grimwood J."/>
            <person name="Aerts A."/>
            <person name="Rouze P."/>
            <person name="Salamov A."/>
            <person name="Putnam N."/>
            <person name="Dupont C."/>
            <person name="Jorgensen R."/>
            <person name="Derelle E."/>
            <person name="Rombauts S."/>
            <person name="Zhou K."/>
            <person name="Otillar R."/>
            <person name="Merchant S.S."/>
            <person name="Podell S."/>
            <person name="Gaasterland T."/>
            <person name="Napoli C."/>
            <person name="Gendler K."/>
            <person name="Manuell A."/>
            <person name="Tai V."/>
            <person name="Vallon O."/>
            <person name="Piganeau G."/>
            <person name="Jancek S."/>
            <person name="Heijde M."/>
            <person name="Jabbari K."/>
            <person name="Bowler C."/>
            <person name="Lohr M."/>
            <person name="Robbens S."/>
            <person name="Werner G."/>
            <person name="Dubchak I."/>
            <person name="Pazour G.J."/>
            <person name="Ren Q."/>
            <person name="Paulsen I."/>
            <person name="Delwiche C."/>
            <person name="Schmutz J."/>
            <person name="Rokhsar D."/>
            <person name="Van de Peer Y."/>
            <person name="Moreau H."/>
            <person name="Grigoriev I.V."/>
        </authorList>
    </citation>
    <scope>NUCLEOTIDE SEQUENCE [LARGE SCALE GENOMIC DNA]</scope>
    <source>
        <strain evidence="6 7">CCE9901</strain>
    </source>
</reference>
<gene>
    <name evidence="6" type="ORF">OSTLU_87859</name>
</gene>
<comment type="subunit">
    <text evidence="5">V-ATPase is a heteromultimeric enzyme composed of a peripheral catalytic V1 complex (components A to H) attached to an integral membrane V0 proton pore complex.</text>
</comment>
<organism evidence="6 7">
    <name type="scientific">Ostreococcus lucimarinus (strain CCE9901)</name>
    <dbReference type="NCBI Taxonomy" id="436017"/>
    <lineage>
        <taxon>Eukaryota</taxon>
        <taxon>Viridiplantae</taxon>
        <taxon>Chlorophyta</taxon>
        <taxon>Mamiellophyceae</taxon>
        <taxon>Mamiellales</taxon>
        <taxon>Bathycoccaceae</taxon>
        <taxon>Ostreococcus</taxon>
    </lineage>
</organism>
<dbReference type="eggNOG" id="KOG2909">
    <property type="taxonomic scope" value="Eukaryota"/>
</dbReference>
<dbReference type="OMA" id="VMIWIHV"/>
<dbReference type="GO" id="GO:0005886">
    <property type="term" value="C:plasma membrane"/>
    <property type="evidence" value="ECO:0007669"/>
    <property type="project" value="EnsemblPlants"/>
</dbReference>
<dbReference type="PANTHER" id="PTHR10137">
    <property type="entry name" value="V-TYPE PROTON ATPASE SUBUNIT C"/>
    <property type="match status" value="1"/>
</dbReference>
<dbReference type="PANTHER" id="PTHR10137:SF0">
    <property type="entry name" value="V-TYPE PROTON ATPASE SUBUNIT C"/>
    <property type="match status" value="1"/>
</dbReference>
<keyword evidence="3 5" id="KW-0375">Hydrogen ion transport</keyword>
<proteinExistence type="inferred from homology"/>
<dbReference type="Gene3D" id="3.30.70.100">
    <property type="match status" value="1"/>
</dbReference>
<comment type="similarity">
    <text evidence="1 5">Belongs to the V-ATPase C subunit family.</text>
</comment>
<dbReference type="AlphaFoldDB" id="A4S0P1"/>
<evidence type="ECO:0000256" key="1">
    <source>
        <dbReference type="ARBA" id="ARBA00006138"/>
    </source>
</evidence>
<dbReference type="HOGENOM" id="CLU_017554_3_0_1"/>
<dbReference type="GO" id="GO:0046961">
    <property type="term" value="F:proton-transporting ATPase activity, rotational mechanism"/>
    <property type="evidence" value="ECO:0007669"/>
    <property type="project" value="EnsemblPlants"/>
</dbReference>
<dbReference type="CDD" id="cd14785">
    <property type="entry name" value="V-ATPase_C"/>
    <property type="match status" value="1"/>
</dbReference>
<dbReference type="GeneID" id="5002801"/>
<dbReference type="InterPro" id="IPR036132">
    <property type="entry name" value="Vac_ATP_synth_c_sf"/>
</dbReference>